<dbReference type="Proteomes" id="UP000031668">
    <property type="component" value="Unassembled WGS sequence"/>
</dbReference>
<proteinExistence type="inferred from homology"/>
<dbReference type="InterPro" id="IPR023313">
    <property type="entry name" value="UBQ-conjugating_AS"/>
</dbReference>
<accession>A0A0C2ID39</accession>
<dbReference type="SMART" id="SM00212">
    <property type="entry name" value="UBCc"/>
    <property type="match status" value="1"/>
</dbReference>
<dbReference type="OrthoDB" id="6600758at2759"/>
<keyword evidence="4" id="KW-0067">ATP-binding</keyword>
<reference evidence="6 7" key="1">
    <citation type="journal article" date="2014" name="Genome Biol. Evol.">
        <title>The genome of the myxosporean Thelohanellus kitauei shows adaptations to nutrient acquisition within its fish host.</title>
        <authorList>
            <person name="Yang Y."/>
            <person name="Xiong J."/>
            <person name="Zhou Z."/>
            <person name="Huo F."/>
            <person name="Miao W."/>
            <person name="Ran C."/>
            <person name="Liu Y."/>
            <person name="Zhang J."/>
            <person name="Feng J."/>
            <person name="Wang M."/>
            <person name="Wang M."/>
            <person name="Wang L."/>
            <person name="Yao B."/>
        </authorList>
    </citation>
    <scope>NUCLEOTIDE SEQUENCE [LARGE SCALE GENOMIC DNA]</scope>
    <source>
        <strain evidence="6">Wuqing</strain>
    </source>
</reference>
<dbReference type="Gene3D" id="3.10.110.10">
    <property type="entry name" value="Ubiquitin Conjugating Enzyme"/>
    <property type="match status" value="1"/>
</dbReference>
<organism evidence="6 7">
    <name type="scientific">Thelohanellus kitauei</name>
    <name type="common">Myxosporean</name>
    <dbReference type="NCBI Taxonomy" id="669202"/>
    <lineage>
        <taxon>Eukaryota</taxon>
        <taxon>Metazoa</taxon>
        <taxon>Cnidaria</taxon>
        <taxon>Myxozoa</taxon>
        <taxon>Myxosporea</taxon>
        <taxon>Bivalvulida</taxon>
        <taxon>Platysporina</taxon>
        <taxon>Myxobolidae</taxon>
        <taxon>Thelohanellus</taxon>
    </lineage>
</organism>
<sequence length="156" mass="17756">MHQTFNRGRKSWLSDHPHGFVAKPVKNTNGTLDLKHWTCLIPGPEKTIWEGGFYKLDMKFNDTYPSVPPICAFTPPIFHPNVFPNGSICLSTLRAGHHWKPSITIKQLLLGIQAMLNEPNNSSPANGEAQHLYKTNKEKYDKKVREMAKKFNNCVL</sequence>
<keyword evidence="7" id="KW-1185">Reference proteome</keyword>
<dbReference type="InterPro" id="IPR000608">
    <property type="entry name" value="UBC"/>
</dbReference>
<comment type="caution">
    <text evidence="6">The sequence shown here is derived from an EMBL/GenBank/DDBJ whole genome shotgun (WGS) entry which is preliminary data.</text>
</comment>
<keyword evidence="1" id="KW-0808">Transferase</keyword>
<evidence type="ECO:0000259" key="5">
    <source>
        <dbReference type="PROSITE" id="PS50127"/>
    </source>
</evidence>
<evidence type="ECO:0000256" key="3">
    <source>
        <dbReference type="PROSITE-ProRule" id="PRU10133"/>
    </source>
</evidence>
<evidence type="ECO:0000313" key="6">
    <source>
        <dbReference type="EMBL" id="KII63263.1"/>
    </source>
</evidence>
<dbReference type="Pfam" id="PF00179">
    <property type="entry name" value="UQ_con"/>
    <property type="match status" value="1"/>
</dbReference>
<evidence type="ECO:0000313" key="7">
    <source>
        <dbReference type="Proteomes" id="UP000031668"/>
    </source>
</evidence>
<dbReference type="EMBL" id="JWZT01004756">
    <property type="protein sequence ID" value="KII63263.1"/>
    <property type="molecule type" value="Genomic_DNA"/>
</dbReference>
<dbReference type="InterPro" id="IPR016135">
    <property type="entry name" value="UBQ-conjugating_enzyme/RWD"/>
</dbReference>
<evidence type="ECO:0000256" key="4">
    <source>
        <dbReference type="RuleBase" id="RU362109"/>
    </source>
</evidence>
<feature type="active site" description="Glycyl thioester intermediate" evidence="3">
    <location>
        <position position="89"/>
    </location>
</feature>
<dbReference type="GO" id="GO:0016740">
    <property type="term" value="F:transferase activity"/>
    <property type="evidence" value="ECO:0007669"/>
    <property type="project" value="UniProtKB-KW"/>
</dbReference>
<dbReference type="PROSITE" id="PS00183">
    <property type="entry name" value="UBC_1"/>
    <property type="match status" value="1"/>
</dbReference>
<dbReference type="CDD" id="cd23798">
    <property type="entry name" value="UBCc_UBE2I"/>
    <property type="match status" value="1"/>
</dbReference>
<keyword evidence="2 4" id="KW-0833">Ubl conjugation pathway</keyword>
<dbReference type="GO" id="GO:0005524">
    <property type="term" value="F:ATP binding"/>
    <property type="evidence" value="ECO:0007669"/>
    <property type="project" value="UniProtKB-UniRule"/>
</dbReference>
<evidence type="ECO:0000256" key="1">
    <source>
        <dbReference type="ARBA" id="ARBA00022679"/>
    </source>
</evidence>
<dbReference type="SUPFAM" id="SSF54495">
    <property type="entry name" value="UBC-like"/>
    <property type="match status" value="1"/>
</dbReference>
<dbReference type="PROSITE" id="PS50127">
    <property type="entry name" value="UBC_2"/>
    <property type="match status" value="1"/>
</dbReference>
<feature type="domain" description="UBC core" evidence="5">
    <location>
        <begin position="1"/>
        <end position="153"/>
    </location>
</feature>
<protein>
    <submittedName>
        <fullName evidence="6">SUMO-conjugating enzyme UBC9-A</fullName>
    </submittedName>
</protein>
<gene>
    <name evidence="6" type="ORF">RF11_03968</name>
</gene>
<name>A0A0C2ID39_THEKT</name>
<evidence type="ECO:0000256" key="2">
    <source>
        <dbReference type="ARBA" id="ARBA00022786"/>
    </source>
</evidence>
<dbReference type="AlphaFoldDB" id="A0A0C2ID39"/>
<comment type="similarity">
    <text evidence="4">Belongs to the ubiquitin-conjugating enzyme family.</text>
</comment>
<dbReference type="InterPro" id="IPR050113">
    <property type="entry name" value="Ub_conjugating_enzyme"/>
</dbReference>
<dbReference type="OMA" id="TWECGIP"/>
<dbReference type="PANTHER" id="PTHR24067">
    <property type="entry name" value="UBIQUITIN-CONJUGATING ENZYME E2"/>
    <property type="match status" value="1"/>
</dbReference>
<keyword evidence="4" id="KW-0547">Nucleotide-binding</keyword>